<evidence type="ECO:0000259" key="2">
    <source>
        <dbReference type="Pfam" id="PF00024"/>
    </source>
</evidence>
<feature type="domain" description="Apple" evidence="2">
    <location>
        <begin position="36"/>
        <end position="90"/>
    </location>
</feature>
<dbReference type="Proteomes" id="UP000085678">
    <property type="component" value="Unplaced"/>
</dbReference>
<feature type="signal peptide" evidence="1">
    <location>
        <begin position="1"/>
        <end position="17"/>
    </location>
</feature>
<dbReference type="Gene3D" id="2.60.120.1000">
    <property type="match status" value="1"/>
</dbReference>
<protein>
    <submittedName>
        <fullName evidence="4">Contactin-associated protein-like 2</fullName>
    </submittedName>
</protein>
<keyword evidence="3" id="KW-1185">Reference proteome</keyword>
<dbReference type="RefSeq" id="XP_013389174.1">
    <property type="nucleotide sequence ID" value="XM_013533720.1"/>
</dbReference>
<gene>
    <name evidence="4" type="primary">LOC106157923</name>
</gene>
<feature type="chain" id="PRO_5010380278" evidence="1">
    <location>
        <begin position="18"/>
        <end position="309"/>
    </location>
</feature>
<organism evidence="3 4">
    <name type="scientific">Lingula anatina</name>
    <name type="common">Brachiopod</name>
    <name type="synonym">Lingula unguis</name>
    <dbReference type="NCBI Taxonomy" id="7574"/>
    <lineage>
        <taxon>Eukaryota</taxon>
        <taxon>Metazoa</taxon>
        <taxon>Spiralia</taxon>
        <taxon>Lophotrochozoa</taxon>
        <taxon>Brachiopoda</taxon>
        <taxon>Linguliformea</taxon>
        <taxon>Lingulata</taxon>
        <taxon>Lingulida</taxon>
        <taxon>Linguloidea</taxon>
        <taxon>Lingulidae</taxon>
        <taxon>Lingula</taxon>
    </lineage>
</organism>
<dbReference type="OrthoDB" id="446173at2759"/>
<dbReference type="InterPro" id="IPR003609">
    <property type="entry name" value="Pan_app"/>
</dbReference>
<evidence type="ECO:0000313" key="4">
    <source>
        <dbReference type="RefSeq" id="XP_013389174.1"/>
    </source>
</evidence>
<dbReference type="CDD" id="cd01099">
    <property type="entry name" value="PAN_AP_HGF"/>
    <property type="match status" value="1"/>
</dbReference>
<evidence type="ECO:0000313" key="3">
    <source>
        <dbReference type="Proteomes" id="UP000085678"/>
    </source>
</evidence>
<name>A0A1S3HVT4_LINAN</name>
<dbReference type="KEGG" id="lak:106157923"/>
<sequence length="309" mass="33427">MQLHINYYVLLISLCLAFYPDHGVAVADATYWRKPGVRLVNGAGGGKQHKVHTVGGCTLLCLGLTPASCRSVNYHSGSKTCEVNDKADGDFDGVGLVADDAWDYLYTELAPLASCSAWQQISSTSGIYPVDPDGAGAVSVFNVHCNMSSSPATAIFHHDQESRTHVDGYKDPQSYSISLSYGQSMEQIAAYLDRDGINCSQYMKYECKGSVILKSDTIYSAWYDRRGQQAPFWAGGDPSGAMGNCACSRDATCEDADMNCNCDIEDNEWRSDEGVITESSYLPITRVTFGDTGGSEEGYHTIGPLVCEG</sequence>
<keyword evidence="1" id="KW-0732">Signal</keyword>
<accession>A0A1S3HVT4</accession>
<dbReference type="Gene3D" id="3.50.4.10">
    <property type="entry name" value="Hepatocyte Growth Factor"/>
    <property type="match status" value="1"/>
</dbReference>
<dbReference type="SUPFAM" id="SSF57414">
    <property type="entry name" value="Hairpin loop containing domain-like"/>
    <property type="match status" value="1"/>
</dbReference>
<proteinExistence type="predicted"/>
<reference evidence="4" key="1">
    <citation type="submission" date="2025-08" db="UniProtKB">
        <authorList>
            <consortium name="RefSeq"/>
        </authorList>
    </citation>
    <scope>IDENTIFICATION</scope>
    <source>
        <tissue evidence="4">Gonads</tissue>
    </source>
</reference>
<dbReference type="AlphaFoldDB" id="A0A1S3HVT4"/>
<dbReference type="Pfam" id="PF00024">
    <property type="entry name" value="PAN_1"/>
    <property type="match status" value="1"/>
</dbReference>
<dbReference type="GeneID" id="106157923"/>
<evidence type="ECO:0000256" key="1">
    <source>
        <dbReference type="SAM" id="SignalP"/>
    </source>
</evidence>
<dbReference type="InParanoid" id="A0A1S3HVT4"/>